<keyword evidence="3 6" id="KW-0812">Transmembrane</keyword>
<comment type="subcellular location">
    <subcellularLocation>
        <location evidence="1">Cell membrane</location>
        <topology evidence="1">Multi-pass membrane protein</topology>
    </subcellularLocation>
</comment>
<accession>A0A7X0RZ78</accession>
<dbReference type="EMBL" id="JACJVP010000055">
    <property type="protein sequence ID" value="MBB6674779.1"/>
    <property type="molecule type" value="Genomic_DNA"/>
</dbReference>
<evidence type="ECO:0000256" key="3">
    <source>
        <dbReference type="ARBA" id="ARBA00022692"/>
    </source>
</evidence>
<protein>
    <submittedName>
        <fullName evidence="8">Type II secretion system F family protein</fullName>
    </submittedName>
</protein>
<evidence type="ECO:0000256" key="6">
    <source>
        <dbReference type="SAM" id="Phobius"/>
    </source>
</evidence>
<gene>
    <name evidence="8" type="ORF">H7C19_29280</name>
</gene>
<evidence type="ECO:0000256" key="5">
    <source>
        <dbReference type="ARBA" id="ARBA00023136"/>
    </source>
</evidence>
<keyword evidence="5 6" id="KW-0472">Membrane</keyword>
<keyword evidence="2" id="KW-1003">Cell membrane</keyword>
<dbReference type="AlphaFoldDB" id="A0A7X0RZ78"/>
<reference evidence="8 9" key="1">
    <citation type="submission" date="2020-08" db="EMBL/GenBank/DDBJ databases">
        <title>Cohnella phylogeny.</title>
        <authorList>
            <person name="Dunlap C."/>
        </authorList>
    </citation>
    <scope>NUCLEOTIDE SEQUENCE [LARGE SCALE GENOMIC DNA]</scope>
    <source>
        <strain evidence="8 9">DSM 28246</strain>
    </source>
</reference>
<evidence type="ECO:0000313" key="9">
    <source>
        <dbReference type="Proteomes" id="UP000547209"/>
    </source>
</evidence>
<evidence type="ECO:0000259" key="7">
    <source>
        <dbReference type="Pfam" id="PF00482"/>
    </source>
</evidence>
<sequence length="246" mass="27836">MTDYRVYPLDRRQRVAAVLAGCLCCYAIVWLMYRQPVIALIGAPCGFFYPRMLQERLRRKRQARLRLHFKDALHALSSLLTAGRSVENAFGALEDDLSLLIGDPNADLLREIRVIVNRLRNGEPLERPLSDLAERSGLEEMNHFAEVFRICKRAGGDLVEVVRRTSGLIGEKMEVEQEVAVLIAQKRFESRLMMGMPFGFVGLLGFFAGEYMAPLRQGGGILVLTVCLFLLAGCCLWMLKIMDIRL</sequence>
<organism evidence="8 9">
    <name type="scientific">Cohnella nanjingensis</name>
    <dbReference type="NCBI Taxonomy" id="1387779"/>
    <lineage>
        <taxon>Bacteria</taxon>
        <taxon>Bacillati</taxon>
        <taxon>Bacillota</taxon>
        <taxon>Bacilli</taxon>
        <taxon>Bacillales</taxon>
        <taxon>Paenibacillaceae</taxon>
        <taxon>Cohnella</taxon>
    </lineage>
</organism>
<feature type="transmembrane region" description="Helical" evidence="6">
    <location>
        <begin position="219"/>
        <end position="239"/>
    </location>
</feature>
<comment type="caution">
    <text evidence="8">The sequence shown here is derived from an EMBL/GenBank/DDBJ whole genome shotgun (WGS) entry which is preliminary data.</text>
</comment>
<dbReference type="PANTHER" id="PTHR35007">
    <property type="entry name" value="INTEGRAL MEMBRANE PROTEIN-RELATED"/>
    <property type="match status" value="1"/>
</dbReference>
<evidence type="ECO:0000256" key="2">
    <source>
        <dbReference type="ARBA" id="ARBA00022475"/>
    </source>
</evidence>
<evidence type="ECO:0000256" key="1">
    <source>
        <dbReference type="ARBA" id="ARBA00004651"/>
    </source>
</evidence>
<dbReference type="PANTHER" id="PTHR35007:SF1">
    <property type="entry name" value="PILUS ASSEMBLY PROTEIN"/>
    <property type="match status" value="1"/>
</dbReference>
<dbReference type="Pfam" id="PF00482">
    <property type="entry name" value="T2SSF"/>
    <property type="match status" value="1"/>
</dbReference>
<dbReference type="RefSeq" id="WP_185672641.1">
    <property type="nucleotide sequence ID" value="NZ_JACJVP010000055.1"/>
</dbReference>
<evidence type="ECO:0000313" key="8">
    <source>
        <dbReference type="EMBL" id="MBB6674779.1"/>
    </source>
</evidence>
<dbReference type="InterPro" id="IPR018076">
    <property type="entry name" value="T2SS_GspF_dom"/>
</dbReference>
<dbReference type="Proteomes" id="UP000547209">
    <property type="component" value="Unassembled WGS sequence"/>
</dbReference>
<feature type="transmembrane region" description="Helical" evidence="6">
    <location>
        <begin position="15"/>
        <end position="31"/>
    </location>
</feature>
<name>A0A7X0RZ78_9BACL</name>
<feature type="transmembrane region" description="Helical" evidence="6">
    <location>
        <begin position="192"/>
        <end position="213"/>
    </location>
</feature>
<feature type="domain" description="Type II secretion system protein GspF" evidence="7">
    <location>
        <begin position="73"/>
        <end position="203"/>
    </location>
</feature>
<feature type="transmembrane region" description="Helical" evidence="6">
    <location>
        <begin position="37"/>
        <end position="53"/>
    </location>
</feature>
<proteinExistence type="predicted"/>
<keyword evidence="9" id="KW-1185">Reference proteome</keyword>
<evidence type="ECO:0000256" key="4">
    <source>
        <dbReference type="ARBA" id="ARBA00022989"/>
    </source>
</evidence>
<dbReference type="GO" id="GO:0005886">
    <property type="term" value="C:plasma membrane"/>
    <property type="evidence" value="ECO:0007669"/>
    <property type="project" value="UniProtKB-SubCell"/>
</dbReference>
<keyword evidence="4 6" id="KW-1133">Transmembrane helix</keyword>